<dbReference type="PANTHER" id="PTHR46173">
    <property type="entry name" value="CCA TRNA NUCLEOTIDYLTRANSFERASE 1, MITOCHONDRIAL"/>
    <property type="match status" value="1"/>
</dbReference>
<organism evidence="11 12">
    <name type="scientific">Candidatus Cytomitobacter indipagum</name>
    <dbReference type="NCBI Taxonomy" id="2601575"/>
    <lineage>
        <taxon>Bacteria</taxon>
        <taxon>Pseudomonadati</taxon>
        <taxon>Pseudomonadota</taxon>
        <taxon>Alphaproteobacteria</taxon>
        <taxon>Holosporales</taxon>
        <taxon>Holosporaceae</taxon>
        <taxon>Candidatus Cytomitobacter</taxon>
    </lineage>
</organism>
<dbReference type="GO" id="GO:0046872">
    <property type="term" value="F:metal ion binding"/>
    <property type="evidence" value="ECO:0007669"/>
    <property type="project" value="UniProtKB-KW"/>
</dbReference>
<dbReference type="Proteomes" id="UP000325155">
    <property type="component" value="Chromosome"/>
</dbReference>
<keyword evidence="2 8" id="KW-0808">Transferase</keyword>
<keyword evidence="12" id="KW-1185">Reference proteome</keyword>
<dbReference type="SUPFAM" id="SSF81891">
    <property type="entry name" value="Poly A polymerase C-terminal region-like"/>
    <property type="match status" value="1"/>
</dbReference>
<keyword evidence="8" id="KW-0694">RNA-binding</keyword>
<keyword evidence="4" id="KW-0548">Nucleotidyltransferase</keyword>
<keyword evidence="6" id="KW-0547">Nucleotide-binding</keyword>
<feature type="domain" description="tRNA nucleotidyltransferase/poly(A) polymerase RNA and SrmB- binding" evidence="10">
    <location>
        <begin position="177"/>
        <end position="224"/>
    </location>
</feature>
<dbReference type="InterPro" id="IPR050264">
    <property type="entry name" value="Bact_CCA-adding_enz_type3_sf"/>
</dbReference>
<evidence type="ECO:0000256" key="8">
    <source>
        <dbReference type="RuleBase" id="RU003953"/>
    </source>
</evidence>
<dbReference type="EMBL" id="CP043315">
    <property type="protein sequence ID" value="QEK38257.1"/>
    <property type="molecule type" value="Genomic_DNA"/>
</dbReference>
<evidence type="ECO:0000256" key="4">
    <source>
        <dbReference type="ARBA" id="ARBA00022695"/>
    </source>
</evidence>
<evidence type="ECO:0000259" key="9">
    <source>
        <dbReference type="Pfam" id="PF01743"/>
    </source>
</evidence>
<dbReference type="PANTHER" id="PTHR46173:SF1">
    <property type="entry name" value="CCA TRNA NUCLEOTIDYLTRANSFERASE 1, MITOCHONDRIAL"/>
    <property type="match status" value="1"/>
</dbReference>
<dbReference type="PROSITE" id="PS51257">
    <property type="entry name" value="PROKAR_LIPOPROTEIN"/>
    <property type="match status" value="1"/>
</dbReference>
<dbReference type="GO" id="GO:0016779">
    <property type="term" value="F:nucleotidyltransferase activity"/>
    <property type="evidence" value="ECO:0007669"/>
    <property type="project" value="UniProtKB-KW"/>
</dbReference>
<comment type="similarity">
    <text evidence="8">Belongs to the tRNA nucleotidyltransferase/poly(A) polymerase family.</text>
</comment>
<evidence type="ECO:0000259" key="10">
    <source>
        <dbReference type="Pfam" id="PF12627"/>
    </source>
</evidence>
<reference evidence="11 12" key="1">
    <citation type="submission" date="2019-08" db="EMBL/GenBank/DDBJ databases">
        <title>Highly reduced genomes of protist endosymbionts show evolutionary convergence.</title>
        <authorList>
            <person name="George E."/>
            <person name="Husnik F."/>
            <person name="Tashyreva D."/>
            <person name="Prokopchuk G."/>
            <person name="Horak A."/>
            <person name="Kwong W.K."/>
            <person name="Lukes J."/>
            <person name="Keeling P.J."/>
        </authorList>
    </citation>
    <scope>NUCLEOTIDE SEQUENCE [LARGE SCALE GENOMIC DNA]</scope>
    <source>
        <strain evidence="11">1605</strain>
    </source>
</reference>
<evidence type="ECO:0000256" key="1">
    <source>
        <dbReference type="ARBA" id="ARBA00001946"/>
    </source>
</evidence>
<feature type="domain" description="Poly A polymerase head" evidence="9">
    <location>
        <begin position="22"/>
        <end position="143"/>
    </location>
</feature>
<keyword evidence="3" id="KW-0819">tRNA processing</keyword>
<dbReference type="InterPro" id="IPR002646">
    <property type="entry name" value="PolA_pol_head_dom"/>
</dbReference>
<evidence type="ECO:0000313" key="11">
    <source>
        <dbReference type="EMBL" id="QEK38257.1"/>
    </source>
</evidence>
<dbReference type="AlphaFoldDB" id="A0A5C0UEW3"/>
<dbReference type="SUPFAM" id="SSF81301">
    <property type="entry name" value="Nucleotidyltransferase"/>
    <property type="match status" value="1"/>
</dbReference>
<dbReference type="GO" id="GO:0000049">
    <property type="term" value="F:tRNA binding"/>
    <property type="evidence" value="ECO:0007669"/>
    <property type="project" value="TreeGrafter"/>
</dbReference>
<dbReference type="RefSeq" id="WP_148981104.1">
    <property type="nucleotide sequence ID" value="NZ_CP043315.1"/>
</dbReference>
<dbReference type="Pfam" id="PF12627">
    <property type="entry name" value="PolyA_pol_RNAbd"/>
    <property type="match status" value="1"/>
</dbReference>
<comment type="cofactor">
    <cofactor evidence="1">
        <name>Mg(2+)</name>
        <dbReference type="ChEBI" id="CHEBI:18420"/>
    </cofactor>
</comment>
<dbReference type="Pfam" id="PF01743">
    <property type="entry name" value="PolyA_pol"/>
    <property type="match status" value="1"/>
</dbReference>
<dbReference type="KEGG" id="cip:FZC35_02695"/>
<name>A0A5C0UEW3_9PROT</name>
<keyword evidence="5" id="KW-0479">Metal-binding</keyword>
<evidence type="ECO:0000256" key="6">
    <source>
        <dbReference type="ARBA" id="ARBA00022741"/>
    </source>
</evidence>
<gene>
    <name evidence="11" type="ORF">FZC35_02695</name>
</gene>
<evidence type="ECO:0000313" key="12">
    <source>
        <dbReference type="Proteomes" id="UP000325155"/>
    </source>
</evidence>
<dbReference type="InterPro" id="IPR043519">
    <property type="entry name" value="NT_sf"/>
</dbReference>
<evidence type="ECO:0000256" key="2">
    <source>
        <dbReference type="ARBA" id="ARBA00022679"/>
    </source>
</evidence>
<keyword evidence="7" id="KW-0460">Magnesium</keyword>
<dbReference type="InterPro" id="IPR032828">
    <property type="entry name" value="PolyA_RNA-bd"/>
</dbReference>
<dbReference type="GO" id="GO:0000166">
    <property type="term" value="F:nucleotide binding"/>
    <property type="evidence" value="ECO:0007669"/>
    <property type="project" value="UniProtKB-KW"/>
</dbReference>
<evidence type="ECO:0000256" key="7">
    <source>
        <dbReference type="ARBA" id="ARBA00022842"/>
    </source>
</evidence>
<dbReference type="Gene3D" id="1.10.3090.10">
    <property type="entry name" value="cca-adding enzyme, domain 2"/>
    <property type="match status" value="1"/>
</dbReference>
<evidence type="ECO:0000256" key="5">
    <source>
        <dbReference type="ARBA" id="ARBA00022723"/>
    </source>
</evidence>
<dbReference type="OrthoDB" id="9805698at2"/>
<accession>A0A5C0UEW3</accession>
<dbReference type="CDD" id="cd05398">
    <property type="entry name" value="NT_ClassII-CCAase"/>
    <property type="match status" value="1"/>
</dbReference>
<proteinExistence type="inferred from homology"/>
<dbReference type="GO" id="GO:0008033">
    <property type="term" value="P:tRNA processing"/>
    <property type="evidence" value="ECO:0007669"/>
    <property type="project" value="UniProtKB-KW"/>
</dbReference>
<evidence type="ECO:0000256" key="3">
    <source>
        <dbReference type="ARBA" id="ARBA00022694"/>
    </source>
</evidence>
<sequence length="376" mass="43544">MVKWLNNDNLNKLMKTLNPCMAVGGCVRNHIMKKTFNDEVDLATSLLPEEVMKLAKDAGFQVIPTGLQHGTVTCIMDKDVFEVTTLRVDIETDGRHAKVEFSKSWEEDAKRRDLTINALYSDLDGKIYDYTSGLEDIKRGMIRFIGDPDQRIQEDYLRILRFFRFLAHYGQEHDVKSLESCGKYVSNLTGIARERCIVEMIKLLHADNFLFTLKLMDKINLWNYCDFPSPDFEVIDRIISQEKILNLKSSALCKFASFKGSVDDVKLSNLQKRNVQLLRDLPNMNCKKDYVKWINNAPRDLWDDGFILKGRLSDLSFLDIWKENLFYFSGQDIMKIADIAPGPKVKHYLDQLMNWFIGQDLPPNYQDLCVKLQGIK</sequence>
<dbReference type="Gene3D" id="3.30.460.10">
    <property type="entry name" value="Beta Polymerase, domain 2"/>
    <property type="match status" value="1"/>
</dbReference>
<protein>
    <submittedName>
        <fullName evidence="11">CCA tRNA nucleotidyltransferase</fullName>
    </submittedName>
</protein>